<evidence type="ECO:0000313" key="1">
    <source>
        <dbReference type="EMBL" id="MEY8000687.1"/>
    </source>
</evidence>
<gene>
    <name evidence="1" type="ORF">AB8U03_10830</name>
</gene>
<dbReference type="InterPro" id="IPR036638">
    <property type="entry name" value="HLH_DNA-bd_sf"/>
</dbReference>
<dbReference type="InterPro" id="IPR018540">
    <property type="entry name" value="Spo0E-like"/>
</dbReference>
<dbReference type="Proteomes" id="UP001564657">
    <property type="component" value="Unassembled WGS sequence"/>
</dbReference>
<dbReference type="Pfam" id="PF09388">
    <property type="entry name" value="SpoOE-like"/>
    <property type="match status" value="1"/>
</dbReference>
<dbReference type="EMBL" id="JBGEWD010000009">
    <property type="protein sequence ID" value="MEY8000687.1"/>
    <property type="molecule type" value="Genomic_DNA"/>
</dbReference>
<dbReference type="InterPro" id="IPR037208">
    <property type="entry name" value="Spo0E-like_sf"/>
</dbReference>
<name>A0ABV4BRJ4_9CLOT</name>
<sequence>MEKILEKLRNKLNGMLNSNEYTSKEILQVSQQLDELIVYYYKLQERDKT</sequence>
<proteinExistence type="predicted"/>
<protein>
    <submittedName>
        <fullName evidence="1">Aspartyl-phosphate phosphatase Spo0E family protein</fullName>
    </submittedName>
</protein>
<reference evidence="1 2" key="1">
    <citation type="submission" date="2024-08" db="EMBL/GenBank/DDBJ databases">
        <title>Clostridium lapicellarii sp. nov., and Clostridium renhuaiense sp. nov., two species isolated from the mud in a fermentation cellar used for producing sauce-flavour Chinese liquors.</title>
        <authorList>
            <person name="Yang F."/>
            <person name="Wang H."/>
            <person name="Chen L.Q."/>
            <person name="Zhou N."/>
            <person name="Lu J.J."/>
            <person name="Pu X.X."/>
            <person name="Wan B."/>
            <person name="Wang L."/>
            <person name="Liu S.J."/>
        </authorList>
    </citation>
    <scope>NUCLEOTIDE SEQUENCE [LARGE SCALE GENOMIC DNA]</scope>
    <source>
        <strain evidence="1 2">MT-5</strain>
    </source>
</reference>
<dbReference type="Gene3D" id="4.10.280.10">
    <property type="entry name" value="Helix-loop-helix DNA-binding domain"/>
    <property type="match status" value="1"/>
</dbReference>
<keyword evidence="2" id="KW-1185">Reference proteome</keyword>
<dbReference type="RefSeq" id="WP_369704577.1">
    <property type="nucleotide sequence ID" value="NZ_JBGEWD010000009.1"/>
</dbReference>
<organism evidence="1 2">
    <name type="scientific">Clostridium moutaii</name>
    <dbReference type="NCBI Taxonomy" id="3240932"/>
    <lineage>
        <taxon>Bacteria</taxon>
        <taxon>Bacillati</taxon>
        <taxon>Bacillota</taxon>
        <taxon>Clostridia</taxon>
        <taxon>Eubacteriales</taxon>
        <taxon>Clostridiaceae</taxon>
        <taxon>Clostridium</taxon>
    </lineage>
</organism>
<comment type="caution">
    <text evidence="1">The sequence shown here is derived from an EMBL/GenBank/DDBJ whole genome shotgun (WGS) entry which is preliminary data.</text>
</comment>
<dbReference type="SUPFAM" id="SSF140500">
    <property type="entry name" value="BAS1536-like"/>
    <property type="match status" value="1"/>
</dbReference>
<accession>A0ABV4BRJ4</accession>
<evidence type="ECO:0000313" key="2">
    <source>
        <dbReference type="Proteomes" id="UP001564657"/>
    </source>
</evidence>